<accession>A0ABV7HIM1</accession>
<keyword evidence="8 14" id="KW-0808">Transferase</keyword>
<evidence type="ECO:0000313" key="16">
    <source>
        <dbReference type="EMBL" id="MFC3152671.1"/>
    </source>
</evidence>
<keyword evidence="7 14" id="KW-0489">Methyltransferase</keyword>
<dbReference type="Proteomes" id="UP001595476">
    <property type="component" value="Unassembled WGS sequence"/>
</dbReference>
<reference evidence="17" key="1">
    <citation type="journal article" date="2019" name="Int. J. Syst. Evol. Microbiol.">
        <title>The Global Catalogue of Microorganisms (GCM) 10K type strain sequencing project: providing services to taxonomists for standard genome sequencing and annotation.</title>
        <authorList>
            <consortium name="The Broad Institute Genomics Platform"/>
            <consortium name="The Broad Institute Genome Sequencing Center for Infectious Disease"/>
            <person name="Wu L."/>
            <person name="Ma J."/>
        </authorList>
    </citation>
    <scope>NUCLEOTIDE SEQUENCE [LARGE SCALE GENOMIC DNA]</scope>
    <source>
        <strain evidence="17">KCTC 52438</strain>
    </source>
</reference>
<feature type="binding site" evidence="14">
    <location>
        <position position="321"/>
    </location>
    <ligand>
        <name>S-adenosyl-L-methionine</name>
        <dbReference type="ChEBI" id="CHEBI:59789"/>
    </ligand>
</feature>
<dbReference type="Pfam" id="PF22458">
    <property type="entry name" value="RsmF-B_ferredox"/>
    <property type="match status" value="1"/>
</dbReference>
<evidence type="ECO:0000256" key="12">
    <source>
        <dbReference type="ARBA" id="ARBA00031088"/>
    </source>
</evidence>
<sequence length="437" mass="48631">MKHALLAKCAQLIAPILKGQGSLSQTLEPMLSNLDPSERGLAHQLVLGTFRQGPRLERIAQQLLQKPLKEKDQDVYALMLLGLYQLDFMRTADHAAINNTVDATQSLKKPWAKALVNGVLRNYQRDQQAIFEKLDNDICFHSAFPGWLAKRVKKFWPEQKDAVYQASNSQPAVTLRVNSSKTNTDAYAEQLSGEGIEFQRSPKTGVITLNQAIDITQLPGFAEGLISVQDSAAQFASQLMDLAPNQRVLDACCAPGGKTCAMLESQPNLSQMVAIDLEADRLKRVEQNLSRLNLSADLIAGDVSNTEAWWDGQSFDRILLDAPCSATGVVRRHPDIKYLRRPEDINALADTQFQLLNALWPLLNSGGVLLYATCSILPTENEHVIDRFLKQHQDVKIVPLDLPLGFAQQHGWQFLPEQHTDTTPGHDGFYYAKLIKA</sequence>
<dbReference type="InterPro" id="IPR018314">
    <property type="entry name" value="RsmB/NOL1/NOP2-like_CS"/>
</dbReference>
<evidence type="ECO:0000256" key="10">
    <source>
        <dbReference type="ARBA" id="ARBA00022884"/>
    </source>
</evidence>
<dbReference type="PANTHER" id="PTHR22807:SF61">
    <property type="entry name" value="NOL1_NOP2_SUN FAMILY PROTEIN _ ANTITERMINATION NUSB DOMAIN-CONTAINING PROTEIN"/>
    <property type="match status" value="1"/>
</dbReference>
<dbReference type="InterPro" id="IPR004573">
    <property type="entry name" value="rRNA_ssu_MeTfrase_B"/>
</dbReference>
<dbReference type="RefSeq" id="WP_386722598.1">
    <property type="nucleotide sequence ID" value="NZ_JBHRSZ010000007.1"/>
</dbReference>
<dbReference type="Gene3D" id="1.10.940.10">
    <property type="entry name" value="NusB-like"/>
    <property type="match status" value="1"/>
</dbReference>
<dbReference type="PRINTS" id="PR02008">
    <property type="entry name" value="RCMTFAMILY"/>
</dbReference>
<dbReference type="CDD" id="cd02440">
    <property type="entry name" value="AdoMet_MTases"/>
    <property type="match status" value="1"/>
</dbReference>
<keyword evidence="10 14" id="KW-0694">RNA-binding</keyword>
<keyword evidence="5" id="KW-0963">Cytoplasm</keyword>
<proteinExistence type="inferred from homology"/>
<evidence type="ECO:0000256" key="8">
    <source>
        <dbReference type="ARBA" id="ARBA00022679"/>
    </source>
</evidence>
<feature type="binding site" evidence="14">
    <location>
        <position position="302"/>
    </location>
    <ligand>
        <name>S-adenosyl-L-methionine</name>
        <dbReference type="ChEBI" id="CHEBI:59789"/>
    </ligand>
</feature>
<keyword evidence="17" id="KW-1185">Reference proteome</keyword>
<dbReference type="NCBIfam" id="TIGR00563">
    <property type="entry name" value="rsmB"/>
    <property type="match status" value="1"/>
</dbReference>
<comment type="catalytic activity">
    <reaction evidence="13">
        <text>cytidine(967) in 16S rRNA + S-adenosyl-L-methionine = 5-methylcytidine(967) in 16S rRNA + S-adenosyl-L-homocysteine + H(+)</text>
        <dbReference type="Rhea" id="RHEA:42748"/>
        <dbReference type="Rhea" id="RHEA-COMP:10219"/>
        <dbReference type="Rhea" id="RHEA-COMP:10220"/>
        <dbReference type="ChEBI" id="CHEBI:15378"/>
        <dbReference type="ChEBI" id="CHEBI:57856"/>
        <dbReference type="ChEBI" id="CHEBI:59789"/>
        <dbReference type="ChEBI" id="CHEBI:74483"/>
        <dbReference type="ChEBI" id="CHEBI:82748"/>
        <dbReference type="EC" id="2.1.1.176"/>
    </reaction>
</comment>
<comment type="caution">
    <text evidence="16">The sequence shown here is derived from an EMBL/GenBank/DDBJ whole genome shotgun (WGS) entry which is preliminary data.</text>
</comment>
<comment type="subcellular location">
    <subcellularLocation>
        <location evidence="2">Cytoplasm</location>
    </subcellularLocation>
</comment>
<dbReference type="Gene3D" id="3.30.70.1170">
    <property type="entry name" value="Sun protein, domain 3"/>
    <property type="match status" value="1"/>
</dbReference>
<evidence type="ECO:0000256" key="6">
    <source>
        <dbReference type="ARBA" id="ARBA00022552"/>
    </source>
</evidence>
<dbReference type="EC" id="2.1.1.176" evidence="4"/>
<name>A0ABV7HIM1_9GAMM</name>
<protein>
    <recommendedName>
        <fullName evidence="4">16S rRNA (cytosine(967)-C(5))-methyltransferase</fullName>
        <ecNumber evidence="4">2.1.1.176</ecNumber>
    </recommendedName>
    <alternativeName>
        <fullName evidence="11">16S rRNA m5C967 methyltransferase</fullName>
    </alternativeName>
    <alternativeName>
        <fullName evidence="12">rRNA (cytosine-C(5)-)-methyltransferase RsmB</fullName>
    </alternativeName>
</protein>
<dbReference type="InterPro" id="IPR023267">
    <property type="entry name" value="RCMT"/>
</dbReference>
<dbReference type="InterPro" id="IPR054728">
    <property type="entry name" value="RsmB-like_ferredoxin"/>
</dbReference>
<dbReference type="InterPro" id="IPR035926">
    <property type="entry name" value="NusB-like_sf"/>
</dbReference>
<dbReference type="InterPro" id="IPR001678">
    <property type="entry name" value="MeTrfase_RsmB-F_NOP2_dom"/>
</dbReference>
<organism evidence="16 17">
    <name type="scientific">Litoribrevibacter euphylliae</name>
    <dbReference type="NCBI Taxonomy" id="1834034"/>
    <lineage>
        <taxon>Bacteria</taxon>
        <taxon>Pseudomonadati</taxon>
        <taxon>Pseudomonadota</taxon>
        <taxon>Gammaproteobacteria</taxon>
        <taxon>Oceanospirillales</taxon>
        <taxon>Oceanospirillaceae</taxon>
        <taxon>Litoribrevibacter</taxon>
    </lineage>
</organism>
<dbReference type="Gene3D" id="3.40.50.150">
    <property type="entry name" value="Vaccinia Virus protein VP39"/>
    <property type="match status" value="1"/>
</dbReference>
<dbReference type="PROSITE" id="PS01153">
    <property type="entry name" value="NOL1_NOP2_SUN"/>
    <property type="match status" value="1"/>
</dbReference>
<feature type="binding site" evidence="14">
    <location>
        <position position="276"/>
    </location>
    <ligand>
        <name>S-adenosyl-L-methionine</name>
        <dbReference type="ChEBI" id="CHEBI:59789"/>
    </ligand>
</feature>
<evidence type="ECO:0000256" key="2">
    <source>
        <dbReference type="ARBA" id="ARBA00004496"/>
    </source>
</evidence>
<dbReference type="InterPro" id="IPR049560">
    <property type="entry name" value="MeTrfase_RsmB-F_NOP2_cat"/>
</dbReference>
<evidence type="ECO:0000256" key="1">
    <source>
        <dbReference type="ARBA" id="ARBA00002724"/>
    </source>
</evidence>
<feature type="active site" description="Nucleophile" evidence="14">
    <location>
        <position position="374"/>
    </location>
</feature>
<dbReference type="Pfam" id="PF01029">
    <property type="entry name" value="NusB"/>
    <property type="match status" value="1"/>
</dbReference>
<comment type="function">
    <text evidence="1">Specifically methylates the cytosine at position 967 (m5C967) of 16S rRNA.</text>
</comment>
<dbReference type="EMBL" id="JBHRSZ010000007">
    <property type="protein sequence ID" value="MFC3152671.1"/>
    <property type="molecule type" value="Genomic_DNA"/>
</dbReference>
<feature type="domain" description="SAM-dependent MTase RsmB/NOP-type" evidence="15">
    <location>
        <begin position="163"/>
        <end position="437"/>
    </location>
</feature>
<dbReference type="NCBIfam" id="NF008149">
    <property type="entry name" value="PRK10901.1"/>
    <property type="match status" value="1"/>
</dbReference>
<keyword evidence="9 14" id="KW-0949">S-adenosyl-L-methionine</keyword>
<dbReference type="PANTHER" id="PTHR22807">
    <property type="entry name" value="NOP2 YEAST -RELATED NOL1/NOP2/FMU SUN DOMAIN-CONTAINING"/>
    <property type="match status" value="1"/>
</dbReference>
<dbReference type="GO" id="GO:0032259">
    <property type="term" value="P:methylation"/>
    <property type="evidence" value="ECO:0007669"/>
    <property type="project" value="UniProtKB-KW"/>
</dbReference>
<evidence type="ECO:0000256" key="11">
    <source>
        <dbReference type="ARBA" id="ARBA00030399"/>
    </source>
</evidence>
<feature type="binding site" evidence="14">
    <location>
        <begin position="252"/>
        <end position="258"/>
    </location>
    <ligand>
        <name>S-adenosyl-L-methionine</name>
        <dbReference type="ChEBI" id="CHEBI:59789"/>
    </ligand>
</feature>
<evidence type="ECO:0000256" key="9">
    <source>
        <dbReference type="ARBA" id="ARBA00022691"/>
    </source>
</evidence>
<gene>
    <name evidence="16" type="primary">rsmB</name>
    <name evidence="16" type="ORF">ACFOEK_16665</name>
</gene>
<evidence type="ECO:0000256" key="14">
    <source>
        <dbReference type="PROSITE-ProRule" id="PRU01023"/>
    </source>
</evidence>
<dbReference type="SUPFAM" id="SSF48013">
    <property type="entry name" value="NusB-like"/>
    <property type="match status" value="1"/>
</dbReference>
<evidence type="ECO:0000256" key="3">
    <source>
        <dbReference type="ARBA" id="ARBA00007494"/>
    </source>
</evidence>
<dbReference type="PROSITE" id="PS51686">
    <property type="entry name" value="SAM_MT_RSMB_NOP"/>
    <property type="match status" value="1"/>
</dbReference>
<comment type="similarity">
    <text evidence="3 14">Belongs to the class I-like SAM-binding methyltransferase superfamily. RsmB/NOP family.</text>
</comment>
<dbReference type="SUPFAM" id="SSF53335">
    <property type="entry name" value="S-adenosyl-L-methionine-dependent methyltransferases"/>
    <property type="match status" value="1"/>
</dbReference>
<evidence type="ECO:0000256" key="4">
    <source>
        <dbReference type="ARBA" id="ARBA00012140"/>
    </source>
</evidence>
<evidence type="ECO:0000256" key="5">
    <source>
        <dbReference type="ARBA" id="ARBA00022490"/>
    </source>
</evidence>
<dbReference type="InterPro" id="IPR006027">
    <property type="entry name" value="NusB_RsmB_TIM44"/>
</dbReference>
<keyword evidence="6" id="KW-0698">rRNA processing</keyword>
<dbReference type="Pfam" id="PF01189">
    <property type="entry name" value="Methyltr_RsmB-F"/>
    <property type="match status" value="1"/>
</dbReference>
<evidence type="ECO:0000313" key="17">
    <source>
        <dbReference type="Proteomes" id="UP001595476"/>
    </source>
</evidence>
<evidence type="ECO:0000256" key="13">
    <source>
        <dbReference type="ARBA" id="ARBA00047283"/>
    </source>
</evidence>
<dbReference type="InterPro" id="IPR029063">
    <property type="entry name" value="SAM-dependent_MTases_sf"/>
</dbReference>
<dbReference type="GO" id="GO:0008168">
    <property type="term" value="F:methyltransferase activity"/>
    <property type="evidence" value="ECO:0007669"/>
    <property type="project" value="UniProtKB-KW"/>
</dbReference>
<evidence type="ECO:0000256" key="7">
    <source>
        <dbReference type="ARBA" id="ARBA00022603"/>
    </source>
</evidence>
<evidence type="ECO:0000259" key="15">
    <source>
        <dbReference type="PROSITE" id="PS51686"/>
    </source>
</evidence>